<protein>
    <submittedName>
        <fullName evidence="3">Universal stress protein</fullName>
    </submittedName>
</protein>
<dbReference type="Proteomes" id="UP001058098">
    <property type="component" value="Chromosome"/>
</dbReference>
<keyword evidence="4" id="KW-1185">Reference proteome</keyword>
<evidence type="ECO:0000313" key="3">
    <source>
        <dbReference type="EMBL" id="UVC15431.1"/>
    </source>
</evidence>
<dbReference type="Gene3D" id="3.40.50.12370">
    <property type="match status" value="1"/>
</dbReference>
<evidence type="ECO:0000256" key="1">
    <source>
        <dbReference type="ARBA" id="ARBA00008791"/>
    </source>
</evidence>
<dbReference type="Pfam" id="PF00582">
    <property type="entry name" value="Usp"/>
    <property type="match status" value="1"/>
</dbReference>
<sequence length="295" mass="32072">MGFKSVLCVTDADHSDQDVRTAATLCVEVGAHLSVLITPPQMLVMSPLPIGDGVPEWPAGRGQAIAKLNNRFRQIDRFTQDVARQEKRSQDVQKLLRAMCLSYDVDTDYCDATRVGEIVRQRALCADLTIVGPALLNDSIVGPLVINGSLFDTGKPVLIVPDGAEPTLWPRRVLVGWDSRLEASRAVREALGLLCAAQEVRVALVDPKPNYNANSAEPGADIAAYLTRHGARVSVDRLPSAGKPVAAVLAQHAIDTSAEMIVMGAYGSRRLRERLFGGVTRWIFEKPTLPLFLAR</sequence>
<dbReference type="SUPFAM" id="SSF52402">
    <property type="entry name" value="Adenine nucleotide alpha hydrolases-like"/>
    <property type="match status" value="1"/>
</dbReference>
<gene>
    <name evidence="3" type="ORF">IHQ72_34140</name>
</gene>
<comment type="similarity">
    <text evidence="1">Belongs to the universal stress protein A family.</text>
</comment>
<dbReference type="PRINTS" id="PR01438">
    <property type="entry name" value="UNVRSLSTRESS"/>
</dbReference>
<evidence type="ECO:0000313" key="4">
    <source>
        <dbReference type="Proteomes" id="UP001058098"/>
    </source>
</evidence>
<evidence type="ECO:0000259" key="2">
    <source>
        <dbReference type="Pfam" id="PF00582"/>
    </source>
</evidence>
<dbReference type="InterPro" id="IPR006016">
    <property type="entry name" value="UspA"/>
</dbReference>
<dbReference type="EMBL" id="CP062229">
    <property type="protein sequence ID" value="UVC15431.1"/>
    <property type="molecule type" value="Genomic_DNA"/>
</dbReference>
<proteinExistence type="inferred from homology"/>
<dbReference type="CDD" id="cd00293">
    <property type="entry name" value="USP-like"/>
    <property type="match status" value="1"/>
</dbReference>
<accession>A0ABY5QXI9</accession>
<name>A0ABY5QXI9_9HYPH</name>
<dbReference type="RefSeq" id="WP_258120261.1">
    <property type="nucleotide sequence ID" value="NZ_CP062229.1"/>
</dbReference>
<dbReference type="InterPro" id="IPR006015">
    <property type="entry name" value="Universal_stress_UspA"/>
</dbReference>
<feature type="domain" description="UspA" evidence="2">
    <location>
        <begin position="171"/>
        <end position="290"/>
    </location>
</feature>
<organism evidence="3 4">
    <name type="scientific">Mesorhizobium onobrychidis</name>
    <dbReference type="NCBI Taxonomy" id="2775404"/>
    <lineage>
        <taxon>Bacteria</taxon>
        <taxon>Pseudomonadati</taxon>
        <taxon>Pseudomonadota</taxon>
        <taxon>Alphaproteobacteria</taxon>
        <taxon>Hyphomicrobiales</taxon>
        <taxon>Phyllobacteriaceae</taxon>
        <taxon>Mesorhizobium</taxon>
    </lineage>
</organism>
<reference evidence="3" key="1">
    <citation type="submission" date="2020-09" db="EMBL/GenBank/DDBJ databases">
        <title>Rhizobia associated with sainfoin plants.</title>
        <authorList>
            <person name="Asharfi S."/>
            <person name="Kuzmanovic N."/>
            <person name="Bunk B."/>
            <person name="Sproeer C."/>
            <person name="Becker M."/>
            <person name="Thuenen T."/>
        </authorList>
    </citation>
    <scope>NUCLEOTIDE SEQUENCE</scope>
    <source>
        <strain evidence="3">OM4</strain>
    </source>
</reference>